<evidence type="ECO:0000256" key="1">
    <source>
        <dbReference type="SAM" id="MobiDB-lite"/>
    </source>
</evidence>
<dbReference type="FunFam" id="2.60.40.10:FF:001285">
    <property type="entry name" value="Usherin"/>
    <property type="match status" value="1"/>
</dbReference>
<dbReference type="FunFam" id="2.60.40.10:FF:001030">
    <property type="entry name" value="Usherin"/>
    <property type="match status" value="1"/>
</dbReference>
<dbReference type="Gene3D" id="2.60.40.10">
    <property type="entry name" value="Immunoglobulins"/>
    <property type="match status" value="8"/>
</dbReference>
<keyword evidence="2" id="KW-0812">Transmembrane</keyword>
<evidence type="ECO:0000259" key="3">
    <source>
        <dbReference type="PROSITE" id="PS50853"/>
    </source>
</evidence>
<proteinExistence type="predicted"/>
<dbReference type="CDD" id="cd00063">
    <property type="entry name" value="FN3"/>
    <property type="match status" value="8"/>
</dbReference>
<keyword evidence="5" id="KW-1185">Reference proteome</keyword>
<dbReference type="SUPFAM" id="SSF49265">
    <property type="entry name" value="Fibronectin type III"/>
    <property type="match status" value="6"/>
</dbReference>
<feature type="domain" description="Fibronectin type-III" evidence="3">
    <location>
        <begin position="46"/>
        <end position="131"/>
    </location>
</feature>
<evidence type="ECO:0000256" key="2">
    <source>
        <dbReference type="SAM" id="Phobius"/>
    </source>
</evidence>
<dbReference type="FunFam" id="2.60.40.10:FF:001716">
    <property type="entry name" value="Usherin"/>
    <property type="match status" value="1"/>
</dbReference>
<gene>
    <name evidence="4" type="ORF">KUDE01_010336</name>
</gene>
<name>A0AAD9BYR6_DISEL</name>
<reference evidence="4" key="1">
    <citation type="submission" date="2023-04" db="EMBL/GenBank/DDBJ databases">
        <title>Chromosome-level genome of Chaenocephalus aceratus.</title>
        <authorList>
            <person name="Park H."/>
        </authorList>
    </citation>
    <scope>NUCLEOTIDE SEQUENCE</scope>
    <source>
        <strain evidence="4">DE</strain>
        <tissue evidence="4">Muscle</tissue>
    </source>
</reference>
<dbReference type="FunFam" id="2.60.40.10:FF:001176">
    <property type="entry name" value="Usherin"/>
    <property type="match status" value="1"/>
</dbReference>
<dbReference type="GO" id="GO:0016020">
    <property type="term" value="C:membrane"/>
    <property type="evidence" value="ECO:0007669"/>
    <property type="project" value="UniProtKB-SubCell"/>
</dbReference>
<dbReference type="AlphaFoldDB" id="A0AAD9BYR6"/>
<protein>
    <submittedName>
        <fullName evidence="4">Usherin</fullName>
    </submittedName>
</protein>
<feature type="domain" description="Fibronectin type-III" evidence="3">
    <location>
        <begin position="246"/>
        <end position="338"/>
    </location>
</feature>
<evidence type="ECO:0000313" key="4">
    <source>
        <dbReference type="EMBL" id="KAK1891508.1"/>
    </source>
</evidence>
<dbReference type="InterPro" id="IPR036116">
    <property type="entry name" value="FN3_sf"/>
</dbReference>
<feature type="domain" description="Fibronectin type-III" evidence="3">
    <location>
        <begin position="1"/>
        <end position="45"/>
    </location>
</feature>
<feature type="compositionally biased region" description="Polar residues" evidence="1">
    <location>
        <begin position="888"/>
        <end position="897"/>
    </location>
</feature>
<dbReference type="PANTHER" id="PTHR46957">
    <property type="entry name" value="CYTOKINE RECEPTOR"/>
    <property type="match status" value="1"/>
</dbReference>
<feature type="domain" description="Fibronectin type-III" evidence="3">
    <location>
        <begin position="552"/>
        <end position="653"/>
    </location>
</feature>
<feature type="region of interest" description="Disordered" evidence="1">
    <location>
        <begin position="351"/>
        <end position="382"/>
    </location>
</feature>
<sequence length="1094" mass="119769">GSVLEATVYGLEPYTQYSLRVEAVNEAGSVSSPWVSIRTLEASPAGLANFTVEQREQGRALLLSWDQPRAPNGIITMYNLYSEGNLEFSGLSRNFLFRRLEPWTMYTLTLEACTLAGCTRSPPQHVTTAAAPPASQPPPRPLLVGQDRVSLTWGPPSQTNGPIGEYSLIGRSLEEFGRERSNEDDVDRGKVLFRESSPQHADSFSYTVTGLRPWTRYEFSVQTHNPAGHTLSPWVTVTTKQASPRGLAPPTVSHLQGQPSKVLVAWSPPLEPNGILQSYRIQRNNVSFSFSFDPTVLSYTDEDLLPFSTYSYSIIACTSEGCINSPHTNITTLQAPPATVEAPAVDSITSNTCTSGGCTSSDRKSVVTGEAPPTGFSPPTLKVTGPESVEVSWSQPEHPNGIITGYELRRDGEVIYVGTETHYHDFTLLPSVEYSYVVRANNSKAPSGVGLPTLTPLGPSQLRVEWSTPARPNGDILSYTVHQRDPVHLSSSSTVFTPEDGDFSARHTTLHGLAPYHRYEVRVEACTALGCSASDWSSVLTLEAPPAGQTAPLLDLQPDTHTGLQTTFLLTWSPPAQPNGRVLHYEVYRKLDYTTDTLGREAATLVYWNASTTCRDEALQPYTVYQYQVWAVNSAGRSASLWANGRTGPAPPEGVGPPIFLRVSATSAVVKMRPPARPNGIVSLYRVFSVNHNNHTLCCSQGPLSELQTLAAPPAHQPPPRPVTLTTRSVQLEWDEPLAPNGVIESCELHLRSPCPQPLQPVPLPCAEGPIEICFFGKRRSYNVTGLQPYSTYQLRAACFNKMGSTASNWTTVTTLSEAPQYVSPFSVGSNLTVICLDWTESFSLNGYLKDFSVTESQLRVYTGFYSYLHVPRISQKTLSFQVTCTTDSGSASTPTIRYSPATGLGPVEPEDSGKEGISMSAAPVYSELWFILLLSLLGLFLLTLLLGLLLQRALRKNPSARERPPLVMLQKNRKAGGEMYTFDTVAGCVEISNVVLKSFTVYTEGLTDTKIVGSPMSVLRVPSQTDLAYSQHSLHRSVSQLIDRKSLMMEEGSWDNPLGHDSGLYVEEDEFVDAIKALRSGKKEHTMFTDTHL</sequence>
<dbReference type="Proteomes" id="UP001228049">
    <property type="component" value="Unassembled WGS sequence"/>
</dbReference>
<dbReference type="PROSITE" id="PS50853">
    <property type="entry name" value="FN3"/>
    <property type="match status" value="7"/>
</dbReference>
<dbReference type="Pfam" id="PF00041">
    <property type="entry name" value="fn3"/>
    <property type="match status" value="7"/>
</dbReference>
<keyword evidence="2" id="KW-1133">Transmembrane helix</keyword>
<organism evidence="4 5">
    <name type="scientific">Dissostichus eleginoides</name>
    <name type="common">Patagonian toothfish</name>
    <name type="synonym">Dissostichus amissus</name>
    <dbReference type="NCBI Taxonomy" id="100907"/>
    <lineage>
        <taxon>Eukaryota</taxon>
        <taxon>Metazoa</taxon>
        <taxon>Chordata</taxon>
        <taxon>Craniata</taxon>
        <taxon>Vertebrata</taxon>
        <taxon>Euteleostomi</taxon>
        <taxon>Actinopterygii</taxon>
        <taxon>Neopterygii</taxon>
        <taxon>Teleostei</taxon>
        <taxon>Neoteleostei</taxon>
        <taxon>Acanthomorphata</taxon>
        <taxon>Eupercaria</taxon>
        <taxon>Perciformes</taxon>
        <taxon>Notothenioidei</taxon>
        <taxon>Nototheniidae</taxon>
        <taxon>Dissostichus</taxon>
    </lineage>
</organism>
<accession>A0AAD9BYR6</accession>
<feature type="compositionally biased region" description="Low complexity" evidence="1">
    <location>
        <begin position="351"/>
        <end position="360"/>
    </location>
</feature>
<comment type="caution">
    <text evidence="4">The sequence shown here is derived from an EMBL/GenBank/DDBJ whole genome shotgun (WGS) entry which is preliminary data.</text>
</comment>
<feature type="region of interest" description="Disordered" evidence="1">
    <location>
        <begin position="888"/>
        <end position="913"/>
    </location>
</feature>
<dbReference type="InterPro" id="IPR013783">
    <property type="entry name" value="Ig-like_fold"/>
</dbReference>
<keyword evidence="2" id="KW-0472">Membrane</keyword>
<feature type="non-terminal residue" evidence="4">
    <location>
        <position position="1094"/>
    </location>
</feature>
<evidence type="ECO:0000313" key="5">
    <source>
        <dbReference type="Proteomes" id="UP001228049"/>
    </source>
</evidence>
<feature type="domain" description="Fibronectin type-III" evidence="3">
    <location>
        <begin position="715"/>
        <end position="818"/>
    </location>
</feature>
<feature type="domain" description="Fibronectin type-III" evidence="3">
    <location>
        <begin position="445"/>
        <end position="547"/>
    </location>
</feature>
<feature type="domain" description="Fibronectin type-III" evidence="3">
    <location>
        <begin position="134"/>
        <end position="245"/>
    </location>
</feature>
<dbReference type="SMART" id="SM00060">
    <property type="entry name" value="FN3"/>
    <property type="match status" value="7"/>
</dbReference>
<feature type="transmembrane region" description="Helical" evidence="2">
    <location>
        <begin position="929"/>
        <end position="951"/>
    </location>
</feature>
<dbReference type="InterPro" id="IPR050713">
    <property type="entry name" value="RTP_Phos/Ushers"/>
</dbReference>
<dbReference type="PANTHER" id="PTHR46957:SF3">
    <property type="entry name" value="CYTOKINE RECEPTOR"/>
    <property type="match status" value="1"/>
</dbReference>
<dbReference type="InterPro" id="IPR003961">
    <property type="entry name" value="FN3_dom"/>
</dbReference>
<dbReference type="EMBL" id="JASDAP010000015">
    <property type="protein sequence ID" value="KAK1891508.1"/>
    <property type="molecule type" value="Genomic_DNA"/>
</dbReference>